<proteinExistence type="predicted"/>
<feature type="region of interest" description="Disordered" evidence="1">
    <location>
        <begin position="388"/>
        <end position="416"/>
    </location>
</feature>
<dbReference type="RefSeq" id="WP_111417513.1">
    <property type="nucleotide sequence ID" value="NZ_NPEX01000010.1"/>
</dbReference>
<keyword evidence="2" id="KW-0472">Membrane</keyword>
<keyword evidence="2" id="KW-0812">Transmembrane</keyword>
<gene>
    <name evidence="4" type="ORF">CH341_02795</name>
</gene>
<evidence type="ECO:0000313" key="5">
    <source>
        <dbReference type="Proteomes" id="UP000249130"/>
    </source>
</evidence>
<dbReference type="AlphaFoldDB" id="A0A327L4Y5"/>
<keyword evidence="2" id="KW-1133">Transmembrane helix</keyword>
<feature type="compositionally biased region" description="Low complexity" evidence="1">
    <location>
        <begin position="173"/>
        <end position="184"/>
    </location>
</feature>
<evidence type="ECO:0000259" key="3">
    <source>
        <dbReference type="PROSITE" id="PS51724"/>
    </source>
</evidence>
<feature type="transmembrane region" description="Helical" evidence="2">
    <location>
        <begin position="304"/>
        <end position="324"/>
    </location>
</feature>
<sequence length="572" mass="60008">MVELARLIGQNDPVSYEPSSRALRAREGVTRDGVESRIERSAAITPRRSEPVAAPRAPEPRVSEPRAPEPRYSEPEAGYSDPRLDQSGYGQSGYDSAASDPRYDPRYAEPQADPDQRYADQRYDGYTDPPRPSGADQRRNDPPAWLSAGRAPDVPPEPRATSGGWRTPRARDAAPPQAAPAPEAGFDLYAGQRSQPDPYAADPYAADPYASEPYAVDPHGGRPLDVRNTATEPMFPTGTEPLALGRGEGEYDPRYAPAADGAFETGEYYDPERAREPYPAAGTGDPYAAAAGSRERPRSRRSGVAIAAAIMALAVVGTAGAYGYRALKGGGVRDTAPPVIRADTSPKKIASAVQGGDKQIYERIGGGQNERMVPREEQPVAIRDATAAGGDATSNLPPVVSAPATVPSATPGEPKKIRTVTIRPDGEGNTKPPAATPVAPAAAARPAAARPATPAAAAPMAITPQAAPAPAAAAPARSAMATPTPSAAETGNYVVQLSAQKTPEEARASFRAMQAKYPSVLSDRQVLVKKKDLGSKGVYYGSQVGPFASRQDAVSLCESLKSAGGNCLVQRN</sequence>
<organism evidence="4 5">
    <name type="scientific">Rhodoplanes roseus</name>
    <dbReference type="NCBI Taxonomy" id="29409"/>
    <lineage>
        <taxon>Bacteria</taxon>
        <taxon>Pseudomonadati</taxon>
        <taxon>Pseudomonadota</taxon>
        <taxon>Alphaproteobacteria</taxon>
        <taxon>Hyphomicrobiales</taxon>
        <taxon>Nitrobacteraceae</taxon>
        <taxon>Rhodoplanes</taxon>
    </lineage>
</organism>
<dbReference type="Pfam" id="PF05036">
    <property type="entry name" value="SPOR"/>
    <property type="match status" value="1"/>
</dbReference>
<feature type="compositionally biased region" description="Low complexity" evidence="1">
    <location>
        <begin position="432"/>
        <end position="441"/>
    </location>
</feature>
<dbReference type="EMBL" id="NPEX01000010">
    <property type="protein sequence ID" value="RAI45681.1"/>
    <property type="molecule type" value="Genomic_DNA"/>
</dbReference>
<feature type="compositionally biased region" description="Low complexity" evidence="1">
    <location>
        <begin position="397"/>
        <end position="411"/>
    </location>
</feature>
<dbReference type="InterPro" id="IPR007730">
    <property type="entry name" value="SPOR-like_dom"/>
</dbReference>
<evidence type="ECO:0000256" key="2">
    <source>
        <dbReference type="SAM" id="Phobius"/>
    </source>
</evidence>
<dbReference type="Proteomes" id="UP000249130">
    <property type="component" value="Unassembled WGS sequence"/>
</dbReference>
<keyword evidence="5" id="KW-1185">Reference proteome</keyword>
<feature type="region of interest" description="Disordered" evidence="1">
    <location>
        <begin position="1"/>
        <end position="299"/>
    </location>
</feature>
<reference evidence="4 5" key="1">
    <citation type="submission" date="2017-07" db="EMBL/GenBank/DDBJ databases">
        <title>Draft Genome Sequences of Select Purple Nonsulfur Bacteria.</title>
        <authorList>
            <person name="Lasarre B."/>
            <person name="Mckinlay J.B."/>
        </authorList>
    </citation>
    <scope>NUCLEOTIDE SEQUENCE [LARGE SCALE GENOMIC DNA]</scope>
    <source>
        <strain evidence="4 5">DSM 5909</strain>
    </source>
</reference>
<protein>
    <recommendedName>
        <fullName evidence="3">SPOR domain-containing protein</fullName>
    </recommendedName>
</protein>
<feature type="compositionally biased region" description="Basic and acidic residues" evidence="1">
    <location>
        <begin position="58"/>
        <end position="74"/>
    </location>
</feature>
<evidence type="ECO:0000256" key="1">
    <source>
        <dbReference type="SAM" id="MobiDB-lite"/>
    </source>
</evidence>
<comment type="caution">
    <text evidence="4">The sequence shown here is derived from an EMBL/GenBank/DDBJ whole genome shotgun (WGS) entry which is preliminary data.</text>
</comment>
<dbReference type="SUPFAM" id="SSF110997">
    <property type="entry name" value="Sporulation related repeat"/>
    <property type="match status" value="1"/>
</dbReference>
<feature type="compositionally biased region" description="Low complexity" evidence="1">
    <location>
        <begin position="196"/>
        <end position="210"/>
    </location>
</feature>
<feature type="compositionally biased region" description="Basic and acidic residues" evidence="1">
    <location>
        <begin position="114"/>
        <end position="125"/>
    </location>
</feature>
<feature type="region of interest" description="Disordered" evidence="1">
    <location>
        <begin position="422"/>
        <end position="441"/>
    </location>
</feature>
<feature type="domain" description="SPOR" evidence="3">
    <location>
        <begin position="487"/>
        <end position="572"/>
    </location>
</feature>
<feature type="compositionally biased region" description="Low complexity" evidence="1">
    <location>
        <begin position="277"/>
        <end position="292"/>
    </location>
</feature>
<dbReference type="InterPro" id="IPR036680">
    <property type="entry name" value="SPOR-like_sf"/>
</dbReference>
<accession>A0A327L4Y5</accession>
<feature type="compositionally biased region" description="Basic and acidic residues" evidence="1">
    <location>
        <begin position="24"/>
        <end position="40"/>
    </location>
</feature>
<evidence type="ECO:0000313" key="4">
    <source>
        <dbReference type="EMBL" id="RAI45681.1"/>
    </source>
</evidence>
<dbReference type="Gene3D" id="3.30.70.1070">
    <property type="entry name" value="Sporulation related repeat"/>
    <property type="match status" value="1"/>
</dbReference>
<dbReference type="GO" id="GO:0042834">
    <property type="term" value="F:peptidoglycan binding"/>
    <property type="evidence" value="ECO:0007669"/>
    <property type="project" value="InterPro"/>
</dbReference>
<dbReference type="PROSITE" id="PS51724">
    <property type="entry name" value="SPOR"/>
    <property type="match status" value="1"/>
</dbReference>
<dbReference type="OrthoDB" id="7338235at2"/>
<name>A0A327L4Y5_9BRAD</name>